<dbReference type="AlphaFoldDB" id="A0A147KKS4"/>
<dbReference type="Gene3D" id="3.30.200.20">
    <property type="entry name" value="Phosphorylase Kinase, domain 1"/>
    <property type="match status" value="1"/>
</dbReference>
<dbReference type="CDD" id="cd05154">
    <property type="entry name" value="ACAD10_11_N-like"/>
    <property type="match status" value="1"/>
</dbReference>
<dbReference type="EMBL" id="LGEM01000018">
    <property type="protein sequence ID" value="KUP97920.1"/>
    <property type="molecule type" value="Genomic_DNA"/>
</dbReference>
<proteinExistence type="predicted"/>
<dbReference type="InterPro" id="IPR011009">
    <property type="entry name" value="Kinase-like_dom_sf"/>
</dbReference>
<feature type="domain" description="Aminoglycoside phosphotransferase" evidence="1">
    <location>
        <begin position="39"/>
        <end position="254"/>
    </location>
</feature>
<dbReference type="PANTHER" id="PTHR47829:SF1">
    <property type="entry name" value="HAD FAMILY PHOSPHATASE"/>
    <property type="match status" value="1"/>
</dbReference>
<accession>A0A147KKS4</accession>
<dbReference type="Gene3D" id="3.90.1200.10">
    <property type="match status" value="1"/>
</dbReference>
<gene>
    <name evidence="2" type="ORF">AC529_04235</name>
</gene>
<dbReference type="Pfam" id="PF01636">
    <property type="entry name" value="APH"/>
    <property type="match status" value="1"/>
</dbReference>
<dbReference type="InterPro" id="IPR041726">
    <property type="entry name" value="ACAD10_11_N"/>
</dbReference>
<dbReference type="PANTHER" id="PTHR47829">
    <property type="entry name" value="HYDROLASE, PUTATIVE (AFU_ORTHOLOGUE AFUA_1G12880)-RELATED"/>
    <property type="match status" value="1"/>
</dbReference>
<evidence type="ECO:0000313" key="2">
    <source>
        <dbReference type="EMBL" id="KUP97920.1"/>
    </source>
</evidence>
<dbReference type="Proteomes" id="UP000074382">
    <property type="component" value="Unassembled WGS sequence"/>
</dbReference>
<sequence>MAAEPAAAGADRLVGLDLARLTPYLESAVGLAGPLRASLVTGGRSNLTYRLTDGRSRWVLRRPPVGHVLPTAHDMAREYRVISALHGTAVPVPAPVVLCRDHDVLGADFYVMEQVDGTVLRDAADTAGLAPESARRRALSLVETLVALHTTDPSVLEGLGRPEGFTARQVARWAKQWSLSATRELPEVAELVGRLERAVPPAQRVSVVHGDYRLDNVIFAPDGDGIAAVIDWELSTLGDPLTDLGLLLVYWDPRTADVTGTRHAVSANPGFPDRETLARVYADASGLDLSPLDFYVAFGYFKLAVIAEGIHSRYLAGQTVGEGFERAGTAVPGLVAAALEVLEGS</sequence>
<comment type="caution">
    <text evidence="2">The sequence shown here is derived from an EMBL/GenBank/DDBJ whole genome shotgun (WGS) entry which is preliminary data.</text>
</comment>
<dbReference type="RefSeq" id="WP_068755739.1">
    <property type="nucleotide sequence ID" value="NZ_KQ950181.1"/>
</dbReference>
<name>A0A147KKS4_THECS</name>
<dbReference type="STRING" id="665004.AC529_04235"/>
<dbReference type="InterPro" id="IPR002575">
    <property type="entry name" value="Aminoglycoside_PTrfase"/>
</dbReference>
<protein>
    <submittedName>
        <fullName evidence="2">Acyl-CoA dehydrogenase</fullName>
    </submittedName>
</protein>
<organism evidence="2 3">
    <name type="scientific">Thermobifida cellulosilytica TB100</name>
    <dbReference type="NCBI Taxonomy" id="665004"/>
    <lineage>
        <taxon>Bacteria</taxon>
        <taxon>Bacillati</taxon>
        <taxon>Actinomycetota</taxon>
        <taxon>Actinomycetes</taxon>
        <taxon>Streptosporangiales</taxon>
        <taxon>Nocardiopsidaceae</taxon>
        <taxon>Thermobifida</taxon>
    </lineage>
</organism>
<reference evidence="3" key="1">
    <citation type="journal article" date="2017" name="Acta Aliment.">
        <title>Plant polysaccharide degrading enzyme system of Thermpbifida cellulosilytica TB100 revealed by de novo genome project data.</title>
        <authorList>
            <person name="Toth A."/>
            <person name="Baka E."/>
            <person name="Luzics S."/>
            <person name="Bata-Vidacs I."/>
            <person name="Nagy I."/>
            <person name="Balint B."/>
            <person name="Herceg R."/>
            <person name="Olasz F."/>
            <person name="Wilk T."/>
            <person name="Nagy T."/>
            <person name="Kriszt B."/>
            <person name="Nagy I."/>
            <person name="Kukolya J."/>
        </authorList>
    </citation>
    <scope>NUCLEOTIDE SEQUENCE [LARGE SCALE GENOMIC DNA]</scope>
    <source>
        <strain evidence="3">TB100</strain>
    </source>
</reference>
<dbReference type="SUPFAM" id="SSF56112">
    <property type="entry name" value="Protein kinase-like (PK-like)"/>
    <property type="match status" value="1"/>
</dbReference>
<evidence type="ECO:0000313" key="3">
    <source>
        <dbReference type="Proteomes" id="UP000074382"/>
    </source>
</evidence>
<dbReference type="OrthoDB" id="3806873at2"/>
<keyword evidence="3" id="KW-1185">Reference proteome</keyword>
<dbReference type="InterPro" id="IPR052898">
    <property type="entry name" value="ACAD10-like"/>
</dbReference>
<dbReference type="PATRIC" id="fig|665004.4.peg.2136"/>
<evidence type="ECO:0000259" key="1">
    <source>
        <dbReference type="Pfam" id="PF01636"/>
    </source>
</evidence>